<gene>
    <name evidence="2" type="ORF">JOF46_002463</name>
</gene>
<comment type="caution">
    <text evidence="2">The sequence shown here is derived from an EMBL/GenBank/DDBJ whole genome shotgun (WGS) entry which is preliminary data.</text>
</comment>
<dbReference type="Proteomes" id="UP000766570">
    <property type="component" value="Unassembled WGS sequence"/>
</dbReference>
<evidence type="ECO:0000256" key="1">
    <source>
        <dbReference type="SAM" id="Phobius"/>
    </source>
</evidence>
<dbReference type="EMBL" id="JAGIOE010000001">
    <property type="protein sequence ID" value="MBP2374551.1"/>
    <property type="molecule type" value="Genomic_DNA"/>
</dbReference>
<dbReference type="Pfam" id="PF05437">
    <property type="entry name" value="AzlD"/>
    <property type="match status" value="1"/>
</dbReference>
<organism evidence="2 3">
    <name type="scientific">Paeniglutamicibacter psychrophenolicus</name>
    <dbReference type="NCBI Taxonomy" id="257454"/>
    <lineage>
        <taxon>Bacteria</taxon>
        <taxon>Bacillati</taxon>
        <taxon>Actinomycetota</taxon>
        <taxon>Actinomycetes</taxon>
        <taxon>Micrococcales</taxon>
        <taxon>Micrococcaceae</taxon>
        <taxon>Paeniglutamicibacter</taxon>
    </lineage>
</organism>
<dbReference type="InterPro" id="IPR008407">
    <property type="entry name" value="Brnchd-chn_aa_trnsp_AzlD"/>
</dbReference>
<proteinExistence type="predicted"/>
<dbReference type="RefSeq" id="WP_209907557.1">
    <property type="nucleotide sequence ID" value="NZ_BAAAMI010000017.1"/>
</dbReference>
<feature type="transmembrane region" description="Helical" evidence="1">
    <location>
        <begin position="40"/>
        <end position="61"/>
    </location>
</feature>
<name>A0ABS4WEC9_9MICC</name>
<keyword evidence="3" id="KW-1185">Reference proteome</keyword>
<keyword evidence="1" id="KW-0812">Transmembrane</keyword>
<accession>A0ABS4WEC9</accession>
<keyword evidence="1" id="KW-0472">Membrane</keyword>
<feature type="transmembrane region" description="Helical" evidence="1">
    <location>
        <begin position="6"/>
        <end position="28"/>
    </location>
</feature>
<sequence length="106" mass="11089">MNVQVFLWSMLGLAAGTYAMRLGGVLLRSRFQFSQDAESWIDRCVVALLIGVVVTSMGITGQDFVGFARVSGIGAAGIAVVLRAPLVLVLLTAVLVTGGLRLLGVP</sequence>
<protein>
    <submittedName>
        <fullName evidence="2">Membrane protein</fullName>
    </submittedName>
</protein>
<evidence type="ECO:0000313" key="3">
    <source>
        <dbReference type="Proteomes" id="UP000766570"/>
    </source>
</evidence>
<reference evidence="2 3" key="1">
    <citation type="submission" date="2021-03" db="EMBL/GenBank/DDBJ databases">
        <title>Sequencing the genomes of 1000 actinobacteria strains.</title>
        <authorList>
            <person name="Klenk H.-P."/>
        </authorList>
    </citation>
    <scope>NUCLEOTIDE SEQUENCE [LARGE SCALE GENOMIC DNA]</scope>
    <source>
        <strain evidence="2 3">DSM 15454</strain>
    </source>
</reference>
<feature type="transmembrane region" description="Helical" evidence="1">
    <location>
        <begin position="73"/>
        <end position="96"/>
    </location>
</feature>
<keyword evidence="1" id="KW-1133">Transmembrane helix</keyword>
<evidence type="ECO:0000313" key="2">
    <source>
        <dbReference type="EMBL" id="MBP2374551.1"/>
    </source>
</evidence>